<name>A0A6G0TZ43_APHGL</name>
<accession>A0A6G0TZ43</accession>
<dbReference type="EMBL" id="VYZN01000013">
    <property type="protein sequence ID" value="KAE9541080.1"/>
    <property type="molecule type" value="Genomic_DNA"/>
</dbReference>
<proteinExistence type="predicted"/>
<organism evidence="1 2">
    <name type="scientific">Aphis glycines</name>
    <name type="common">Soybean aphid</name>
    <dbReference type="NCBI Taxonomy" id="307491"/>
    <lineage>
        <taxon>Eukaryota</taxon>
        <taxon>Metazoa</taxon>
        <taxon>Ecdysozoa</taxon>
        <taxon>Arthropoda</taxon>
        <taxon>Hexapoda</taxon>
        <taxon>Insecta</taxon>
        <taxon>Pterygota</taxon>
        <taxon>Neoptera</taxon>
        <taxon>Paraneoptera</taxon>
        <taxon>Hemiptera</taxon>
        <taxon>Sternorrhyncha</taxon>
        <taxon>Aphidomorpha</taxon>
        <taxon>Aphidoidea</taxon>
        <taxon>Aphididae</taxon>
        <taxon>Aphidini</taxon>
        <taxon>Aphis</taxon>
        <taxon>Aphis</taxon>
    </lineage>
</organism>
<dbReference type="OrthoDB" id="10068552at2759"/>
<evidence type="ECO:0000313" key="2">
    <source>
        <dbReference type="Proteomes" id="UP000475862"/>
    </source>
</evidence>
<gene>
    <name evidence="1" type="ORF">AGLY_004325</name>
</gene>
<dbReference type="Proteomes" id="UP000475862">
    <property type="component" value="Unassembled WGS sequence"/>
</dbReference>
<comment type="caution">
    <text evidence="1">The sequence shown here is derived from an EMBL/GenBank/DDBJ whole genome shotgun (WGS) entry which is preliminary data.</text>
</comment>
<protein>
    <submittedName>
        <fullName evidence="1">Uncharacterized protein</fullName>
    </submittedName>
</protein>
<keyword evidence="2" id="KW-1185">Reference proteome</keyword>
<evidence type="ECO:0000313" key="1">
    <source>
        <dbReference type="EMBL" id="KAE9541080.1"/>
    </source>
</evidence>
<sequence>MFITCLYNKYLKLSIITNIKQLKTILRCNRIHRIILIALDINVTATINEYRIQHVGGGLIEIVGQQVVGRVYVYATDQHHGIRTVVECIDRIVRRNIVHVSSTLHSINRSMTSGNLKAYKILIIIRNIFNKLYITCNLYRYQSSGSINLSSVSINSGKATVVAKNIIHNF</sequence>
<reference evidence="1 2" key="1">
    <citation type="submission" date="2019-08" db="EMBL/GenBank/DDBJ databases">
        <title>The genome of the soybean aphid Biotype 1, its phylome, world population structure and adaptation to the North American continent.</title>
        <authorList>
            <person name="Giordano R."/>
            <person name="Donthu R.K."/>
            <person name="Hernandez A.G."/>
            <person name="Wright C.L."/>
            <person name="Zimin A.V."/>
        </authorList>
    </citation>
    <scope>NUCLEOTIDE SEQUENCE [LARGE SCALE GENOMIC DNA]</scope>
    <source>
        <tissue evidence="1">Whole aphids</tissue>
    </source>
</reference>
<dbReference type="AlphaFoldDB" id="A0A6G0TZ43"/>